<dbReference type="RefSeq" id="WP_038352090.1">
    <property type="nucleotide sequence ID" value="NZ_CP019962.1"/>
</dbReference>
<protein>
    <recommendedName>
        <fullName evidence="4">NusG-like N-terminal domain-containing protein</fullName>
    </recommendedName>
</protein>
<dbReference type="PANTHER" id="PTHR30265">
    <property type="entry name" value="RHO-INTERACTING TRANSCRIPTION TERMINATION FACTOR NUSG"/>
    <property type="match status" value="1"/>
</dbReference>
<evidence type="ECO:0000256" key="3">
    <source>
        <dbReference type="ARBA" id="ARBA00023163"/>
    </source>
</evidence>
<evidence type="ECO:0000313" key="5">
    <source>
        <dbReference type="EMBL" id="ARD64995.1"/>
    </source>
</evidence>
<evidence type="ECO:0000313" key="6">
    <source>
        <dbReference type="Proteomes" id="UP000192391"/>
    </source>
</evidence>
<name>A0AAC9QSN5_EUBLI</name>
<organism evidence="5 6">
    <name type="scientific">Eubacterium limosum</name>
    <dbReference type="NCBI Taxonomy" id="1736"/>
    <lineage>
        <taxon>Bacteria</taxon>
        <taxon>Bacillati</taxon>
        <taxon>Bacillota</taxon>
        <taxon>Clostridia</taxon>
        <taxon>Eubacteriales</taxon>
        <taxon>Eubacteriaceae</taxon>
        <taxon>Eubacterium</taxon>
    </lineage>
</organism>
<keyword evidence="2" id="KW-0805">Transcription regulation</keyword>
<feature type="domain" description="NusG-like N-terminal" evidence="4">
    <location>
        <begin position="1"/>
        <end position="100"/>
    </location>
</feature>
<evidence type="ECO:0000259" key="4">
    <source>
        <dbReference type="SMART" id="SM00738"/>
    </source>
</evidence>
<dbReference type="AlphaFoldDB" id="A0AAC9QSN5"/>
<dbReference type="GO" id="GO:0006354">
    <property type="term" value="P:DNA-templated transcription elongation"/>
    <property type="evidence" value="ECO:0007669"/>
    <property type="project" value="InterPro"/>
</dbReference>
<keyword evidence="1" id="KW-0889">Transcription antitermination</keyword>
<dbReference type="EMBL" id="CP019962">
    <property type="protein sequence ID" value="ARD64995.1"/>
    <property type="molecule type" value="Genomic_DNA"/>
</dbReference>
<evidence type="ECO:0000256" key="2">
    <source>
        <dbReference type="ARBA" id="ARBA00023015"/>
    </source>
</evidence>
<sequence length="163" mass="19088">MREIYVLHVMSGMELAVQERLKCEGLTETIIPMEERLERFRGDWITRKRLLMPGYVFVYLEMNTDQYYKAWNIPGVIRFLGVGKPSALSEDEKMQIFWLYGDRGLFKPSTIRSRPNGQIEVMDGPLVGHEKDIVKLDRHRKKVKVRMTFSGEPIELTVSAYFV</sequence>
<dbReference type="InterPro" id="IPR043425">
    <property type="entry name" value="NusG-like"/>
</dbReference>
<dbReference type="GO" id="GO:0031564">
    <property type="term" value="P:transcription antitermination"/>
    <property type="evidence" value="ECO:0007669"/>
    <property type="project" value="UniProtKB-KW"/>
</dbReference>
<gene>
    <name evidence="5" type="ORF">B2M23_05315</name>
</gene>
<dbReference type="InterPro" id="IPR036735">
    <property type="entry name" value="NGN_dom_sf"/>
</dbReference>
<evidence type="ECO:0000256" key="1">
    <source>
        <dbReference type="ARBA" id="ARBA00022814"/>
    </source>
</evidence>
<dbReference type="Gene3D" id="3.30.70.940">
    <property type="entry name" value="NusG, N-terminal domain"/>
    <property type="match status" value="1"/>
</dbReference>
<dbReference type="SUPFAM" id="SSF82679">
    <property type="entry name" value="N-utilization substance G protein NusG, N-terminal domain"/>
    <property type="match status" value="1"/>
</dbReference>
<dbReference type="PANTHER" id="PTHR30265:SF4">
    <property type="entry name" value="KOW MOTIF FAMILY PROTEIN, EXPRESSED"/>
    <property type="match status" value="1"/>
</dbReference>
<dbReference type="Proteomes" id="UP000192391">
    <property type="component" value="Chromosome"/>
</dbReference>
<reference evidence="6" key="1">
    <citation type="journal article" date="2017" name="Sci. Rep.">
        <title>Determination of the Genome and Primary Transcriptome of Syngas Fermenting Eubacterium limosum ATCC 8486.</title>
        <authorList>
            <person name="Song Y."/>
            <person name="Shin J."/>
            <person name="Jeong Y."/>
            <person name="Jin S."/>
            <person name="Lee J.K."/>
            <person name="Kim D.R."/>
            <person name="Kim S.C."/>
            <person name="Cho S."/>
            <person name="Cho B.K."/>
        </authorList>
    </citation>
    <scope>NUCLEOTIDE SEQUENCE [LARGE SCALE GENOMIC DNA]</scope>
    <source>
        <strain evidence="6">ATCC 8486</strain>
    </source>
</reference>
<dbReference type="Pfam" id="PF02357">
    <property type="entry name" value="NusG"/>
    <property type="match status" value="1"/>
</dbReference>
<keyword evidence="3" id="KW-0804">Transcription</keyword>
<accession>A0AAC9QSN5</accession>
<dbReference type="KEGG" id="elim:B2M23_05315"/>
<dbReference type="InterPro" id="IPR006645">
    <property type="entry name" value="NGN-like_dom"/>
</dbReference>
<proteinExistence type="predicted"/>
<dbReference type="SMART" id="SM00738">
    <property type="entry name" value="NGN"/>
    <property type="match status" value="1"/>
</dbReference>